<proteinExistence type="inferred from homology"/>
<comment type="subcellular location">
    <subcellularLocation>
        <location evidence="1">Membrane</location>
        <topology evidence="1">Multi-pass membrane protein</topology>
    </subcellularLocation>
</comment>
<dbReference type="AlphaFoldDB" id="A0A9W4HMA4"/>
<feature type="transmembrane region" description="Helical" evidence="6">
    <location>
        <begin position="47"/>
        <end position="67"/>
    </location>
</feature>
<dbReference type="PANTHER" id="PTHR33048">
    <property type="entry name" value="PTH11-LIKE INTEGRAL MEMBRANE PROTEIN (AFU_ORTHOLOGUE AFUA_5G11245)"/>
    <property type="match status" value="1"/>
</dbReference>
<evidence type="ECO:0000313" key="9">
    <source>
        <dbReference type="Proteomes" id="UP001153618"/>
    </source>
</evidence>
<feature type="transmembrane region" description="Helical" evidence="6">
    <location>
        <begin position="214"/>
        <end position="232"/>
    </location>
</feature>
<evidence type="ECO:0000256" key="3">
    <source>
        <dbReference type="ARBA" id="ARBA00022989"/>
    </source>
</evidence>
<dbReference type="EMBL" id="CAJVOS010000017">
    <property type="protein sequence ID" value="CAG8058304.1"/>
    <property type="molecule type" value="Genomic_DNA"/>
</dbReference>
<feature type="transmembrane region" description="Helical" evidence="6">
    <location>
        <begin position="252"/>
        <end position="274"/>
    </location>
</feature>
<dbReference type="PANTHER" id="PTHR33048:SF146">
    <property type="entry name" value="INTEGRAL MEMBRANE PROTEIN"/>
    <property type="match status" value="1"/>
</dbReference>
<dbReference type="Pfam" id="PF20684">
    <property type="entry name" value="Fung_rhodopsin"/>
    <property type="match status" value="1"/>
</dbReference>
<keyword evidence="3 6" id="KW-1133">Transmembrane helix</keyword>
<organism evidence="8 9">
    <name type="scientific">Penicillium olsonii</name>
    <dbReference type="NCBI Taxonomy" id="99116"/>
    <lineage>
        <taxon>Eukaryota</taxon>
        <taxon>Fungi</taxon>
        <taxon>Dikarya</taxon>
        <taxon>Ascomycota</taxon>
        <taxon>Pezizomycotina</taxon>
        <taxon>Eurotiomycetes</taxon>
        <taxon>Eurotiomycetidae</taxon>
        <taxon>Eurotiales</taxon>
        <taxon>Aspergillaceae</taxon>
        <taxon>Penicillium</taxon>
    </lineage>
</organism>
<feature type="transmembrane region" description="Helical" evidence="6">
    <location>
        <begin position="182"/>
        <end position="202"/>
    </location>
</feature>
<name>A0A9W4HMA4_PENOL</name>
<evidence type="ECO:0000256" key="5">
    <source>
        <dbReference type="ARBA" id="ARBA00038359"/>
    </source>
</evidence>
<evidence type="ECO:0000313" key="8">
    <source>
        <dbReference type="EMBL" id="CAG8058304.1"/>
    </source>
</evidence>
<gene>
    <name evidence="8" type="ORF">POLS_LOCUS3466</name>
</gene>
<keyword evidence="9" id="KW-1185">Reference proteome</keyword>
<accession>A0A9W4HMA4</accession>
<dbReference type="InterPro" id="IPR049326">
    <property type="entry name" value="Rhodopsin_dom_fungi"/>
</dbReference>
<sequence length="376" mass="41895">MGEISKGNFGPETIKATGIALIVLTTIVLAGRFAGSVRKLKDLKAEDYLLIVGYLFFLELTILYIYISPVIFRLAAVTAGTIGPYATIMEDSRRLQIVFFVTTSSLWLSLWMIKYSLLAMYKRLLVGKPYIIAWWVIVGFCTLVIIGCILSSWLSCSSFHAWFTAGKCDTPRDHRAAVISLYFSYAVDIITDLAIMALPIRLIWNLQMKKKQKLVIAGLFCFGWVCIIISTIRVVQLGDTTNGVPAPSWLALWAMIESSIAVIIGCCPGLYRVIKTAVSPSKRSYEYESYNLRGRAGSGMPSHRSSVLREQNLTLNRFTGKVEACQSANAYRSSTPASSQERLAGSKEEGNIMVNYGVAVTVEDRWSDYDRTTRFV</sequence>
<dbReference type="Proteomes" id="UP001153618">
    <property type="component" value="Unassembled WGS sequence"/>
</dbReference>
<evidence type="ECO:0000256" key="1">
    <source>
        <dbReference type="ARBA" id="ARBA00004141"/>
    </source>
</evidence>
<feature type="transmembrane region" description="Helical" evidence="6">
    <location>
        <begin position="130"/>
        <end position="154"/>
    </location>
</feature>
<evidence type="ECO:0000256" key="4">
    <source>
        <dbReference type="ARBA" id="ARBA00023136"/>
    </source>
</evidence>
<comment type="caution">
    <text evidence="8">The sequence shown here is derived from an EMBL/GenBank/DDBJ whole genome shotgun (WGS) entry which is preliminary data.</text>
</comment>
<comment type="similarity">
    <text evidence="5">Belongs to the SAT4 family.</text>
</comment>
<feature type="transmembrane region" description="Helical" evidence="6">
    <location>
        <begin position="97"/>
        <end position="118"/>
    </location>
</feature>
<keyword evidence="2 6" id="KW-0812">Transmembrane</keyword>
<dbReference type="OrthoDB" id="444631at2759"/>
<evidence type="ECO:0000256" key="2">
    <source>
        <dbReference type="ARBA" id="ARBA00022692"/>
    </source>
</evidence>
<keyword evidence="4 6" id="KW-0472">Membrane</keyword>
<dbReference type="InterPro" id="IPR052337">
    <property type="entry name" value="SAT4-like"/>
</dbReference>
<reference evidence="8" key="1">
    <citation type="submission" date="2021-07" db="EMBL/GenBank/DDBJ databases">
        <authorList>
            <person name="Branca A.L. A."/>
        </authorList>
    </citation>
    <scope>NUCLEOTIDE SEQUENCE</scope>
</reference>
<feature type="transmembrane region" description="Helical" evidence="6">
    <location>
        <begin position="16"/>
        <end position="35"/>
    </location>
</feature>
<evidence type="ECO:0000256" key="6">
    <source>
        <dbReference type="SAM" id="Phobius"/>
    </source>
</evidence>
<feature type="domain" description="Rhodopsin" evidence="7">
    <location>
        <begin position="32"/>
        <end position="275"/>
    </location>
</feature>
<dbReference type="GO" id="GO:0016020">
    <property type="term" value="C:membrane"/>
    <property type="evidence" value="ECO:0007669"/>
    <property type="project" value="UniProtKB-SubCell"/>
</dbReference>
<protein>
    <recommendedName>
        <fullName evidence="7">Rhodopsin domain-containing protein</fullName>
    </recommendedName>
</protein>
<evidence type="ECO:0000259" key="7">
    <source>
        <dbReference type="Pfam" id="PF20684"/>
    </source>
</evidence>